<dbReference type="EMBL" id="JARYGX010000013">
    <property type="protein sequence ID" value="MDH7452540.1"/>
    <property type="molecule type" value="Genomic_DNA"/>
</dbReference>
<accession>A0ABT6MQA0</accession>
<reference evidence="1" key="1">
    <citation type="journal article" date="2007" name="Int. J. Syst. Evol. Microbiol.">
        <title>Luteimonas composti sp. nov., a moderately thermophilic bacterium isolated from food waste.</title>
        <authorList>
            <person name="Young C.C."/>
            <person name="Kampfer P."/>
            <person name="Chen W.M."/>
            <person name="Yen W.S."/>
            <person name="Arun A.B."/>
            <person name="Lai W.A."/>
            <person name="Shen F.T."/>
            <person name="Rekha P.D."/>
            <person name="Lin K.Y."/>
            <person name="Chou J.H."/>
        </authorList>
    </citation>
    <scope>NUCLEOTIDE SEQUENCE</scope>
    <source>
        <strain evidence="1">CC-YY355</strain>
    </source>
</reference>
<protein>
    <submittedName>
        <fullName evidence="1">Uncharacterized protein</fullName>
    </submittedName>
</protein>
<gene>
    <name evidence="1" type="ORF">QF205_05500</name>
</gene>
<sequence>MHRAAGLRWTPPSRCMAGVVFQGEIRMVRLRVALIAVLLLSAWSTCGDVAATPRAAATPTGNAAVAAGASAGAIRLQHANAHARVTRDGTRLSTTGPDLVGAAFAGRPLRGRAYVEAVLFHGGEHAVGVSLWGERPELLRNDAHPGRSYGAAGASAQAVSAWAVVAYANYGLPGEVKLELADLPGTPGQRIVVQLAVDAESRAVWMKLAGARGWAGGGDPAKGLRPTLVLGGAAPIRVGGNVSSPASYVELQAPARHAGAAPAGFTPFG</sequence>
<reference evidence="1" key="2">
    <citation type="submission" date="2023-04" db="EMBL/GenBank/DDBJ databases">
        <authorList>
            <person name="Sun J.-Q."/>
        </authorList>
    </citation>
    <scope>NUCLEOTIDE SEQUENCE</scope>
    <source>
        <strain evidence="1">CC-YY355</strain>
    </source>
</reference>
<name>A0ABT6MQA0_9GAMM</name>
<proteinExistence type="predicted"/>
<evidence type="ECO:0000313" key="1">
    <source>
        <dbReference type="EMBL" id="MDH7452540.1"/>
    </source>
</evidence>
<dbReference type="RefSeq" id="WP_280941746.1">
    <property type="nucleotide sequence ID" value="NZ_JARYGX010000013.1"/>
</dbReference>
<comment type="caution">
    <text evidence="1">The sequence shown here is derived from an EMBL/GenBank/DDBJ whole genome shotgun (WGS) entry which is preliminary data.</text>
</comment>
<evidence type="ECO:0000313" key="2">
    <source>
        <dbReference type="Proteomes" id="UP001160550"/>
    </source>
</evidence>
<dbReference type="Proteomes" id="UP001160550">
    <property type="component" value="Unassembled WGS sequence"/>
</dbReference>
<organism evidence="1 2">
    <name type="scientific">Luteimonas composti</name>
    <dbReference type="NCBI Taxonomy" id="398257"/>
    <lineage>
        <taxon>Bacteria</taxon>
        <taxon>Pseudomonadati</taxon>
        <taxon>Pseudomonadota</taxon>
        <taxon>Gammaproteobacteria</taxon>
        <taxon>Lysobacterales</taxon>
        <taxon>Lysobacteraceae</taxon>
        <taxon>Luteimonas</taxon>
    </lineage>
</organism>
<keyword evidence="2" id="KW-1185">Reference proteome</keyword>